<proteinExistence type="predicted"/>
<dbReference type="Proteomes" id="UP000236742">
    <property type="component" value="Unassembled WGS sequence"/>
</dbReference>
<protein>
    <submittedName>
        <fullName evidence="2">Sugar phosphate isomerase/epimerase</fullName>
    </submittedName>
</protein>
<accession>A0A1H5RWQ1</accession>
<dbReference type="EMBL" id="FNVD01000001">
    <property type="protein sequence ID" value="SEF42660.1"/>
    <property type="molecule type" value="Genomic_DNA"/>
</dbReference>
<dbReference type="InterPro" id="IPR050312">
    <property type="entry name" value="IolE/XylAMocC-like"/>
</dbReference>
<dbReference type="PANTHER" id="PTHR12110">
    <property type="entry name" value="HYDROXYPYRUVATE ISOMERASE"/>
    <property type="match status" value="1"/>
</dbReference>
<organism evidence="2 3">
    <name type="scientific">Jhaorihella thermophila</name>
    <dbReference type="NCBI Taxonomy" id="488547"/>
    <lineage>
        <taxon>Bacteria</taxon>
        <taxon>Pseudomonadati</taxon>
        <taxon>Pseudomonadota</taxon>
        <taxon>Alphaproteobacteria</taxon>
        <taxon>Rhodobacterales</taxon>
        <taxon>Paracoccaceae</taxon>
        <taxon>Jhaorihella</taxon>
    </lineage>
</organism>
<feature type="domain" description="Xylose isomerase-like TIM barrel" evidence="1">
    <location>
        <begin position="62"/>
        <end position="265"/>
    </location>
</feature>
<dbReference type="InterPro" id="IPR036237">
    <property type="entry name" value="Xyl_isomerase-like_sf"/>
</dbReference>
<dbReference type="PANTHER" id="PTHR12110:SF53">
    <property type="entry name" value="BLR5974 PROTEIN"/>
    <property type="match status" value="1"/>
</dbReference>
<dbReference type="Pfam" id="PF01261">
    <property type="entry name" value="AP_endonuc_2"/>
    <property type="match status" value="1"/>
</dbReference>
<evidence type="ECO:0000259" key="1">
    <source>
        <dbReference type="Pfam" id="PF01261"/>
    </source>
</evidence>
<sequence length="271" mass="30090">MAELPIIGAQLSVLDLDRHRDWLFEKDRDLELPEFCMADILRSPEPFIDIAKQKLDGWDGRLGIHGPFAGFELDVRDREIRPVVQARLDQALGVCEALGATQMVLHSPFDHWDHHNLDNGPRNRERRIGAVLETLEPAIARAEDAGVELVLENIQDIDPGLRRAVVEQADSPALRLSVDTGHAHWAHTVCGAPPADRFISSAGTHLAHVHLQDTDGYADRHWPLGCGNIGWHAVFAALSGVKGNPRLIVEINDFDRVEESVTHLERLGLAC</sequence>
<evidence type="ECO:0000313" key="3">
    <source>
        <dbReference type="Proteomes" id="UP000236742"/>
    </source>
</evidence>
<dbReference type="GO" id="GO:0016853">
    <property type="term" value="F:isomerase activity"/>
    <property type="evidence" value="ECO:0007669"/>
    <property type="project" value="UniProtKB-KW"/>
</dbReference>
<evidence type="ECO:0000313" key="2">
    <source>
        <dbReference type="EMBL" id="SEF42660.1"/>
    </source>
</evidence>
<reference evidence="2 3" key="1">
    <citation type="submission" date="2016-10" db="EMBL/GenBank/DDBJ databases">
        <authorList>
            <person name="de Groot N.N."/>
        </authorList>
    </citation>
    <scope>NUCLEOTIDE SEQUENCE [LARGE SCALE GENOMIC DNA]</scope>
    <source>
        <strain evidence="2 3">DSM 23413</strain>
    </source>
</reference>
<name>A0A1H5RWQ1_9RHOB</name>
<keyword evidence="2" id="KW-0413">Isomerase</keyword>
<dbReference type="AlphaFoldDB" id="A0A1H5RWQ1"/>
<dbReference type="Gene3D" id="3.20.20.150">
    <property type="entry name" value="Divalent-metal-dependent TIM barrel enzymes"/>
    <property type="match status" value="1"/>
</dbReference>
<dbReference type="RefSeq" id="WP_104006648.1">
    <property type="nucleotide sequence ID" value="NZ_FNVD01000001.1"/>
</dbReference>
<dbReference type="InterPro" id="IPR013022">
    <property type="entry name" value="Xyl_isomerase-like_TIM-brl"/>
</dbReference>
<dbReference type="OrthoDB" id="7245925at2"/>
<dbReference type="SUPFAM" id="SSF51658">
    <property type="entry name" value="Xylose isomerase-like"/>
    <property type="match status" value="1"/>
</dbReference>
<gene>
    <name evidence="2" type="ORF">SAMN05421751_101204</name>
</gene>
<keyword evidence="3" id="KW-1185">Reference proteome</keyword>